<dbReference type="eggNOG" id="COG0806">
    <property type="taxonomic scope" value="Bacteria"/>
</dbReference>
<dbReference type="GO" id="GO:0043022">
    <property type="term" value="F:ribosome binding"/>
    <property type="evidence" value="ECO:0007669"/>
    <property type="project" value="InterPro"/>
</dbReference>
<feature type="compositionally biased region" description="Acidic residues" evidence="6">
    <location>
        <begin position="175"/>
        <end position="190"/>
    </location>
</feature>
<reference evidence="9 10" key="1">
    <citation type="journal article" date="2010" name="J. Bacteriol.">
        <title>Complete genome sequence of "Candidatus Puniceispirillum marinum" IMCC1322, a representative of the SAR116 clade in the Alphaproteobacteria.</title>
        <authorList>
            <person name="Oh H.M."/>
            <person name="Kwon K.K."/>
            <person name="Kang I."/>
            <person name="Kang S.G."/>
            <person name="Lee J.H."/>
            <person name="Kim S.J."/>
            <person name="Cho J.C."/>
        </authorList>
    </citation>
    <scope>NUCLEOTIDE SEQUENCE [LARGE SCALE GENOMIC DNA]</scope>
    <source>
        <strain evidence="9 10">IMCC1322</strain>
    </source>
</reference>
<evidence type="ECO:0000256" key="4">
    <source>
        <dbReference type="ARBA" id="ARBA00023186"/>
    </source>
</evidence>
<dbReference type="Gene3D" id="2.40.30.60">
    <property type="entry name" value="RimM"/>
    <property type="match status" value="1"/>
</dbReference>
<dbReference type="GO" id="GO:0005840">
    <property type="term" value="C:ribosome"/>
    <property type="evidence" value="ECO:0007669"/>
    <property type="project" value="InterPro"/>
</dbReference>
<evidence type="ECO:0000256" key="6">
    <source>
        <dbReference type="SAM" id="MobiDB-lite"/>
    </source>
</evidence>
<gene>
    <name evidence="5" type="primary">rimM</name>
    <name evidence="9" type="ordered locus">SAR116_1818</name>
</gene>
<dbReference type="InterPro" id="IPR056792">
    <property type="entry name" value="PRC_RimM"/>
</dbReference>
<dbReference type="GO" id="GO:0042274">
    <property type="term" value="P:ribosomal small subunit biogenesis"/>
    <property type="evidence" value="ECO:0007669"/>
    <property type="project" value="UniProtKB-UniRule"/>
</dbReference>
<dbReference type="HAMAP" id="MF_00014">
    <property type="entry name" value="Ribosome_mat_RimM"/>
    <property type="match status" value="1"/>
</dbReference>
<evidence type="ECO:0000313" key="9">
    <source>
        <dbReference type="EMBL" id="ADE40061.1"/>
    </source>
</evidence>
<dbReference type="PANTHER" id="PTHR33692">
    <property type="entry name" value="RIBOSOME MATURATION FACTOR RIMM"/>
    <property type="match status" value="1"/>
</dbReference>
<dbReference type="Pfam" id="PF01782">
    <property type="entry name" value="RimM"/>
    <property type="match status" value="1"/>
</dbReference>
<dbReference type="InterPro" id="IPR002676">
    <property type="entry name" value="RimM_N"/>
</dbReference>
<dbReference type="Pfam" id="PF24986">
    <property type="entry name" value="PRC_RimM"/>
    <property type="match status" value="1"/>
</dbReference>
<keyword evidence="9" id="KW-0456">Lyase</keyword>
<dbReference type="GO" id="GO:0006364">
    <property type="term" value="P:rRNA processing"/>
    <property type="evidence" value="ECO:0007669"/>
    <property type="project" value="UniProtKB-UniRule"/>
</dbReference>
<name>D5BML8_PUNMI</name>
<protein>
    <recommendedName>
        <fullName evidence="5">Ribosome maturation factor RimM</fullName>
    </recommendedName>
</protein>
<evidence type="ECO:0000256" key="3">
    <source>
        <dbReference type="ARBA" id="ARBA00022552"/>
    </source>
</evidence>
<keyword evidence="1 5" id="KW-0963">Cytoplasm</keyword>
<feature type="region of interest" description="Disordered" evidence="6">
    <location>
        <begin position="169"/>
        <end position="190"/>
    </location>
</feature>
<evidence type="ECO:0000256" key="5">
    <source>
        <dbReference type="HAMAP-Rule" id="MF_00014"/>
    </source>
</evidence>
<accession>D5BML8</accession>
<dbReference type="InterPro" id="IPR011961">
    <property type="entry name" value="RimM"/>
</dbReference>
<keyword evidence="3 5" id="KW-0698">rRNA processing</keyword>
<dbReference type="OrthoDB" id="9788191at2"/>
<dbReference type="InterPro" id="IPR011033">
    <property type="entry name" value="PRC_barrel-like_sf"/>
</dbReference>
<sequence length="190" mass="20405">MPQARPQQKGRISVAAITGSHGVRGNVKIKPFTETPESLGRFDKVYLEDGQQVALKILSFGSKGVVLARLGKVESRDASDALRGQHLYVDRAALPDLADDEIYHADLLGLDAVLEDDSLLGRIDAIHDFGAGNVVEIIPPQGSSIMLPFSGSALVRVELDKRRVILAPPDGLLDGAEDEAEDGEAEKENN</sequence>
<evidence type="ECO:0000259" key="7">
    <source>
        <dbReference type="Pfam" id="PF01782"/>
    </source>
</evidence>
<evidence type="ECO:0000313" key="10">
    <source>
        <dbReference type="Proteomes" id="UP000007460"/>
    </source>
</evidence>
<proteinExistence type="inferred from homology"/>
<dbReference type="KEGG" id="apb:SAR116_1818"/>
<dbReference type="AlphaFoldDB" id="D5BML8"/>
<dbReference type="Proteomes" id="UP000007460">
    <property type="component" value="Chromosome"/>
</dbReference>
<evidence type="ECO:0000256" key="2">
    <source>
        <dbReference type="ARBA" id="ARBA00022517"/>
    </source>
</evidence>
<dbReference type="SUPFAM" id="SSF50447">
    <property type="entry name" value="Translation proteins"/>
    <property type="match status" value="1"/>
</dbReference>
<evidence type="ECO:0000256" key="1">
    <source>
        <dbReference type="ARBA" id="ARBA00022490"/>
    </source>
</evidence>
<feature type="domain" description="RimM N-terminal" evidence="7">
    <location>
        <begin position="14"/>
        <end position="92"/>
    </location>
</feature>
<dbReference type="SUPFAM" id="SSF50346">
    <property type="entry name" value="PRC-barrel domain"/>
    <property type="match status" value="1"/>
</dbReference>
<dbReference type="InterPro" id="IPR036976">
    <property type="entry name" value="RimM_N_sf"/>
</dbReference>
<organism evidence="9 10">
    <name type="scientific">Puniceispirillum marinum (strain IMCC1322)</name>
    <dbReference type="NCBI Taxonomy" id="488538"/>
    <lineage>
        <taxon>Bacteria</taxon>
        <taxon>Pseudomonadati</taxon>
        <taxon>Pseudomonadota</taxon>
        <taxon>Alphaproteobacteria</taxon>
        <taxon>Candidatus Puniceispirillales</taxon>
        <taxon>Candidatus Puniceispirillaceae</taxon>
        <taxon>Candidatus Puniceispirillum</taxon>
    </lineage>
</organism>
<dbReference type="STRING" id="488538.SAR116_1818"/>
<dbReference type="InterPro" id="IPR009000">
    <property type="entry name" value="Transl_B-barrel_sf"/>
</dbReference>
<comment type="function">
    <text evidence="5">An accessory protein needed during the final step in the assembly of 30S ribosomal subunit, possibly for assembly of the head region. Essential for efficient processing of 16S rRNA. May be needed both before and after RbfA during the maturation of 16S rRNA. It has affinity for free ribosomal 30S subunits but not for 70S ribosomes.</text>
</comment>
<comment type="subcellular location">
    <subcellularLocation>
        <location evidence="5">Cytoplasm</location>
    </subcellularLocation>
</comment>
<dbReference type="HOGENOM" id="CLU_077636_0_1_5"/>
<dbReference type="EMBL" id="CP001751">
    <property type="protein sequence ID" value="ADE40061.1"/>
    <property type="molecule type" value="Genomic_DNA"/>
</dbReference>
<dbReference type="PANTHER" id="PTHR33692:SF1">
    <property type="entry name" value="RIBOSOME MATURATION FACTOR RIMM"/>
    <property type="match status" value="1"/>
</dbReference>
<dbReference type="Gene3D" id="2.30.30.240">
    <property type="entry name" value="PRC-barrel domain"/>
    <property type="match status" value="1"/>
</dbReference>
<dbReference type="NCBIfam" id="TIGR02273">
    <property type="entry name" value="16S_RimM"/>
    <property type="match status" value="1"/>
</dbReference>
<dbReference type="GO" id="GO:0005737">
    <property type="term" value="C:cytoplasm"/>
    <property type="evidence" value="ECO:0007669"/>
    <property type="project" value="UniProtKB-SubCell"/>
</dbReference>
<evidence type="ECO:0000259" key="8">
    <source>
        <dbReference type="Pfam" id="PF24986"/>
    </source>
</evidence>
<dbReference type="GO" id="GO:0016829">
    <property type="term" value="F:lyase activity"/>
    <property type="evidence" value="ECO:0007669"/>
    <property type="project" value="UniProtKB-KW"/>
</dbReference>
<keyword evidence="2 5" id="KW-0690">Ribosome biogenesis</keyword>
<keyword evidence="4 5" id="KW-0143">Chaperone</keyword>
<feature type="domain" description="Ribosome maturation factor RimM PRC barrel" evidence="8">
    <location>
        <begin position="105"/>
        <end position="172"/>
    </location>
</feature>
<comment type="similarity">
    <text evidence="5">Belongs to the RimM family.</text>
</comment>
<dbReference type="RefSeq" id="WP_013046688.1">
    <property type="nucleotide sequence ID" value="NC_014010.1"/>
</dbReference>
<comment type="domain">
    <text evidence="5">The PRC barrel domain binds ribosomal protein uS19.</text>
</comment>
<comment type="subunit">
    <text evidence="5">Binds ribosomal protein uS19.</text>
</comment>
<keyword evidence="10" id="KW-1185">Reference proteome</keyword>